<evidence type="ECO:0000256" key="1">
    <source>
        <dbReference type="ARBA" id="ARBA00004272"/>
    </source>
</evidence>
<dbReference type="Proteomes" id="UP000663860">
    <property type="component" value="Unassembled WGS sequence"/>
</dbReference>
<dbReference type="GO" id="GO:0060170">
    <property type="term" value="C:ciliary membrane"/>
    <property type="evidence" value="ECO:0007669"/>
    <property type="project" value="UniProtKB-SubCell"/>
</dbReference>
<dbReference type="FunFam" id="1.10.287.70:FF:000086">
    <property type="entry name" value="Polycystic kidney disease 2"/>
    <property type="match status" value="1"/>
</dbReference>
<evidence type="ECO:0000256" key="7">
    <source>
        <dbReference type="ARBA" id="ARBA00023273"/>
    </source>
</evidence>
<evidence type="ECO:0000256" key="8">
    <source>
        <dbReference type="PIRSR" id="PIRSR603915-2"/>
    </source>
</evidence>
<feature type="transmembrane region" description="Helical" evidence="9">
    <location>
        <begin position="56"/>
        <end position="77"/>
    </location>
</feature>
<dbReference type="Gene3D" id="1.10.287.70">
    <property type="match status" value="1"/>
</dbReference>
<evidence type="ECO:0000256" key="9">
    <source>
        <dbReference type="SAM" id="Phobius"/>
    </source>
</evidence>
<dbReference type="GO" id="GO:0050982">
    <property type="term" value="P:detection of mechanical stimulus"/>
    <property type="evidence" value="ECO:0007669"/>
    <property type="project" value="TreeGrafter"/>
</dbReference>
<evidence type="ECO:0000256" key="4">
    <source>
        <dbReference type="ARBA" id="ARBA00022989"/>
    </source>
</evidence>
<dbReference type="GO" id="GO:0005509">
    <property type="term" value="F:calcium ion binding"/>
    <property type="evidence" value="ECO:0007669"/>
    <property type="project" value="InterPro"/>
</dbReference>
<dbReference type="PANTHER" id="PTHR10877">
    <property type="entry name" value="POLYCYSTIN FAMILY MEMBER"/>
    <property type="match status" value="1"/>
</dbReference>
<dbReference type="InterPro" id="IPR027359">
    <property type="entry name" value="Volt_channel_dom_sf"/>
</dbReference>
<dbReference type="InterPro" id="IPR051223">
    <property type="entry name" value="Polycystin"/>
</dbReference>
<keyword evidence="6" id="KW-0325">Glycoprotein</keyword>
<dbReference type="PANTHER" id="PTHR10877:SF183">
    <property type="entry name" value="AT14535P-RELATED"/>
    <property type="match status" value="1"/>
</dbReference>
<evidence type="ECO:0000313" key="13">
    <source>
        <dbReference type="EMBL" id="CAF3845155.1"/>
    </source>
</evidence>
<reference evidence="12" key="1">
    <citation type="submission" date="2021-02" db="EMBL/GenBank/DDBJ databases">
        <authorList>
            <person name="Nowell W R."/>
        </authorList>
    </citation>
    <scope>NUCLEOTIDE SEQUENCE</scope>
</reference>
<dbReference type="InterPro" id="IPR003915">
    <property type="entry name" value="PKD_2"/>
</dbReference>
<feature type="domain" description="Polycystin" evidence="11">
    <location>
        <begin position="129"/>
        <end position="337"/>
    </location>
</feature>
<comment type="subcellular location">
    <subcellularLocation>
        <location evidence="1">Cell projection</location>
        <location evidence="1">Cilium membrane</location>
        <topology evidence="1">Multi-pass membrane protein</topology>
    </subcellularLocation>
</comment>
<feature type="transmembrane region" description="Helical" evidence="9">
    <location>
        <begin position="435"/>
        <end position="452"/>
    </location>
</feature>
<name>A0A813NST7_9BILA</name>
<feature type="transmembrane region" description="Helical" evidence="9">
    <location>
        <begin position="472"/>
        <end position="492"/>
    </location>
</feature>
<evidence type="ECO:0000313" key="12">
    <source>
        <dbReference type="EMBL" id="CAF0742176.1"/>
    </source>
</evidence>
<organism evidence="12 14">
    <name type="scientific">Adineta steineri</name>
    <dbReference type="NCBI Taxonomy" id="433720"/>
    <lineage>
        <taxon>Eukaryota</taxon>
        <taxon>Metazoa</taxon>
        <taxon>Spiralia</taxon>
        <taxon>Gnathifera</taxon>
        <taxon>Rotifera</taxon>
        <taxon>Eurotatoria</taxon>
        <taxon>Bdelloidea</taxon>
        <taxon>Adinetida</taxon>
        <taxon>Adinetidae</taxon>
        <taxon>Adineta</taxon>
    </lineage>
</organism>
<dbReference type="AlphaFoldDB" id="A0A813NST7"/>
<keyword evidence="4 9" id="KW-1133">Transmembrane helix</keyword>
<gene>
    <name evidence="12" type="ORF">IZO911_LOCUS3610</name>
    <name evidence="13" type="ORF">KXQ929_LOCUS19746</name>
</gene>
<evidence type="ECO:0000313" key="14">
    <source>
        <dbReference type="Proteomes" id="UP000663860"/>
    </source>
</evidence>
<dbReference type="Gene3D" id="1.20.120.350">
    <property type="entry name" value="Voltage-gated potassium channels. Chain C"/>
    <property type="match status" value="1"/>
</dbReference>
<feature type="transmembrane region" description="Helical" evidence="9">
    <location>
        <begin position="377"/>
        <end position="401"/>
    </location>
</feature>
<dbReference type="PRINTS" id="PR01433">
    <property type="entry name" value="POLYCYSTIN2"/>
</dbReference>
<protein>
    <submittedName>
        <fullName evidence="12">Uncharacterized protein</fullName>
    </submittedName>
</protein>
<keyword evidence="7" id="KW-0966">Cell projection</keyword>
<keyword evidence="3 9" id="KW-0812">Transmembrane</keyword>
<dbReference type="GO" id="GO:0005262">
    <property type="term" value="F:calcium channel activity"/>
    <property type="evidence" value="ECO:0007669"/>
    <property type="project" value="TreeGrafter"/>
</dbReference>
<accession>A0A813NST7</accession>
<proteinExistence type="inferred from homology"/>
<feature type="domain" description="Polycystin cation channel PKD1/PKD2" evidence="10">
    <location>
        <begin position="339"/>
        <end position="564"/>
    </location>
</feature>
<dbReference type="EMBL" id="CAJOBB010001353">
    <property type="protein sequence ID" value="CAF3845155.1"/>
    <property type="molecule type" value="Genomic_DNA"/>
</dbReference>
<dbReference type="Pfam" id="PF20519">
    <property type="entry name" value="Polycystin_dom"/>
    <property type="match status" value="1"/>
</dbReference>
<keyword evidence="5 9" id="KW-0472">Membrane</keyword>
<evidence type="ECO:0000256" key="6">
    <source>
        <dbReference type="ARBA" id="ARBA00023180"/>
    </source>
</evidence>
<dbReference type="EMBL" id="CAJNOE010000019">
    <property type="protein sequence ID" value="CAF0742176.1"/>
    <property type="molecule type" value="Genomic_DNA"/>
</dbReference>
<evidence type="ECO:0000259" key="10">
    <source>
        <dbReference type="Pfam" id="PF08016"/>
    </source>
</evidence>
<dbReference type="Pfam" id="PF08016">
    <property type="entry name" value="PKD_channel"/>
    <property type="match status" value="1"/>
</dbReference>
<feature type="disulfide bond" evidence="8">
    <location>
        <begin position="194"/>
        <end position="207"/>
    </location>
</feature>
<dbReference type="InterPro" id="IPR013122">
    <property type="entry name" value="PKD1_2_channel"/>
</dbReference>
<dbReference type="Proteomes" id="UP000663868">
    <property type="component" value="Unassembled WGS sequence"/>
</dbReference>
<evidence type="ECO:0000259" key="11">
    <source>
        <dbReference type="Pfam" id="PF20519"/>
    </source>
</evidence>
<feature type="transmembrane region" description="Helical" evidence="9">
    <location>
        <begin position="346"/>
        <end position="365"/>
    </location>
</feature>
<comment type="similarity">
    <text evidence="2">Belongs to the polycystin family.</text>
</comment>
<sequence length="756" mass="89164">MSFTTNIKSIDSFPSISSLHTQTNKKSKFDKIIQFFLSFNIDQKEADENPHQHAKLVLRAFFIYMIFVSNIFIVAVLSQSQHYFLITNTFEYHLINAQFSVKSTWLERDLRSNPYKNARNKYRKAFEINFHQIATFEDIWQFMNETIGNVFYRSHIWKSNPSVTSQRSIRWILDHFLMIGVIRMRQVRVKAEKCNIPKSYSDEITDCYPSYSSEKKDTDPFGPITLSDSTNINLKQAWRYMTLDETQMDSYTGQYGKYDGSGYVADLAQYDRTNKHFTNDLNELEKFHWLDKATRALFIDIIIYNPSVNLFSYIKLVFEMPLTGGIFPSYKIENRQLLRYVSSMKYILITCEVIIVTFTIIFLIMEIVKIIQLKLKIFLNFWNWIDLILLIISILLIIVNIKRLFIINSTLNGQMSIYISTFDTLTMKLLRLQRIFDTLSVLLTSISIIRILKYCDFSITLIRIKATIQRCFGDLIGFLVMFVAIMIAYAQFGNLTLGQQAPAFSTIGKAFVALFRTVLGDFDYEDISNASPYIGPLFFFLYIFSMIFMLFNMVLAIIVDSYEELGNEHRDIINEMLIDVTPFIKHSIQIFFERLRIWKKVKVIIQFIMRADDLSNTRTVRDLLQELKYSATSSSSIYEELRRTFAHDMTKLISKSDFDTFLKYAHNDKDRQRHTLQSLFLGNKLFINFNEEQEWNEHARHFCTIQQWAQLRYRIARLEELFDLIEGKIDYVIQISDNLLRTKIISRERLEKNENV</sequence>
<dbReference type="InterPro" id="IPR046791">
    <property type="entry name" value="Polycystin_dom"/>
</dbReference>
<evidence type="ECO:0000256" key="2">
    <source>
        <dbReference type="ARBA" id="ARBA00007200"/>
    </source>
</evidence>
<comment type="caution">
    <text evidence="12">The sequence shown here is derived from an EMBL/GenBank/DDBJ whole genome shotgun (WGS) entry which is preliminary data.</text>
</comment>
<evidence type="ECO:0000256" key="3">
    <source>
        <dbReference type="ARBA" id="ARBA00022692"/>
    </source>
</evidence>
<evidence type="ECO:0000256" key="5">
    <source>
        <dbReference type="ARBA" id="ARBA00023136"/>
    </source>
</evidence>
<feature type="transmembrane region" description="Helical" evidence="9">
    <location>
        <begin position="537"/>
        <end position="559"/>
    </location>
</feature>